<comment type="caution">
    <text evidence="1">The sequence shown here is derived from an EMBL/GenBank/DDBJ whole genome shotgun (WGS) entry which is preliminary data.</text>
</comment>
<dbReference type="Proteomes" id="UP001497680">
    <property type="component" value="Unassembled WGS sequence"/>
</dbReference>
<evidence type="ECO:0000313" key="2">
    <source>
        <dbReference type="Proteomes" id="UP001497680"/>
    </source>
</evidence>
<dbReference type="EMBL" id="MU394377">
    <property type="protein sequence ID" value="KAI6082147.1"/>
    <property type="molecule type" value="Genomic_DNA"/>
</dbReference>
<organism evidence="1 2">
    <name type="scientific">Hypoxylon rubiginosum</name>
    <dbReference type="NCBI Taxonomy" id="110542"/>
    <lineage>
        <taxon>Eukaryota</taxon>
        <taxon>Fungi</taxon>
        <taxon>Dikarya</taxon>
        <taxon>Ascomycota</taxon>
        <taxon>Pezizomycotina</taxon>
        <taxon>Sordariomycetes</taxon>
        <taxon>Xylariomycetidae</taxon>
        <taxon>Xylariales</taxon>
        <taxon>Hypoxylaceae</taxon>
        <taxon>Hypoxylon</taxon>
    </lineage>
</organism>
<sequence length="306" mass="32874">MSREDLATCYFPNRAIDLNSLPCNSSAQLVGRASACCRANDACYESGACFQDWSGVMYRQSCTDPSFRDPACPQMCLGEGMLTGGVWILTCEMGVGRACCQIGDSCCGNESSLFDFKPGYIRAVINGDGTNRLGPYVDDDGNVQMTSVVVSSSQTTRTSSASMIATSSAQPSEHITISSSSSSTTNPPSDPLPSSSFSSSAIAATATLAVLLGISLLAHVFIWLRRFRKMKQEPKPETFVGPQHQEQQQQTYVNSSAGNTYINETWQAPREMPGDMGNHELASTNQRHVETGSLGGYSRFGEGEVL</sequence>
<protein>
    <submittedName>
        <fullName evidence="1">Uncharacterized protein</fullName>
    </submittedName>
</protein>
<keyword evidence="2" id="KW-1185">Reference proteome</keyword>
<evidence type="ECO:0000313" key="1">
    <source>
        <dbReference type="EMBL" id="KAI6082147.1"/>
    </source>
</evidence>
<reference evidence="1 2" key="1">
    <citation type="journal article" date="2022" name="New Phytol.">
        <title>Ecological generalism drives hyperdiversity of secondary metabolite gene clusters in xylarialean endophytes.</title>
        <authorList>
            <person name="Franco M.E.E."/>
            <person name="Wisecaver J.H."/>
            <person name="Arnold A.E."/>
            <person name="Ju Y.M."/>
            <person name="Slot J.C."/>
            <person name="Ahrendt S."/>
            <person name="Moore L.P."/>
            <person name="Eastman K.E."/>
            <person name="Scott K."/>
            <person name="Konkel Z."/>
            <person name="Mondo S.J."/>
            <person name="Kuo A."/>
            <person name="Hayes R.D."/>
            <person name="Haridas S."/>
            <person name="Andreopoulos B."/>
            <person name="Riley R."/>
            <person name="LaButti K."/>
            <person name="Pangilinan J."/>
            <person name="Lipzen A."/>
            <person name="Amirebrahimi M."/>
            <person name="Yan J."/>
            <person name="Adam C."/>
            <person name="Keymanesh K."/>
            <person name="Ng V."/>
            <person name="Louie K."/>
            <person name="Northen T."/>
            <person name="Drula E."/>
            <person name="Henrissat B."/>
            <person name="Hsieh H.M."/>
            <person name="Youens-Clark K."/>
            <person name="Lutzoni F."/>
            <person name="Miadlikowska J."/>
            <person name="Eastwood D.C."/>
            <person name="Hamelin R.C."/>
            <person name="Grigoriev I.V."/>
            <person name="U'Ren J.M."/>
        </authorList>
    </citation>
    <scope>NUCLEOTIDE SEQUENCE [LARGE SCALE GENOMIC DNA]</scope>
    <source>
        <strain evidence="1 2">ER1909</strain>
    </source>
</reference>
<gene>
    <name evidence="1" type="ORF">F4821DRAFT_247758</name>
</gene>
<proteinExistence type="predicted"/>
<accession>A0ACC0CP30</accession>
<name>A0ACC0CP30_9PEZI</name>